<evidence type="ECO:0000313" key="2">
    <source>
        <dbReference type="Proteomes" id="UP001499915"/>
    </source>
</evidence>
<proteinExistence type="predicted"/>
<comment type="caution">
    <text evidence="1">The sequence shown here is derived from an EMBL/GenBank/DDBJ whole genome shotgun (WGS) entry which is preliminary data.</text>
</comment>
<organism evidence="1 2">
    <name type="scientific">Marinobacterium maritimum</name>
    <dbReference type="NCBI Taxonomy" id="500162"/>
    <lineage>
        <taxon>Bacteria</taxon>
        <taxon>Pseudomonadati</taxon>
        <taxon>Pseudomonadota</taxon>
        <taxon>Gammaproteobacteria</taxon>
        <taxon>Oceanospirillales</taxon>
        <taxon>Oceanospirillaceae</taxon>
        <taxon>Marinobacterium</taxon>
    </lineage>
</organism>
<evidence type="ECO:0000313" key="1">
    <source>
        <dbReference type="EMBL" id="GAA0703359.1"/>
    </source>
</evidence>
<dbReference type="Proteomes" id="UP001499915">
    <property type="component" value="Unassembled WGS sequence"/>
</dbReference>
<gene>
    <name evidence="1" type="ORF">GCM10009104_36080</name>
</gene>
<protein>
    <submittedName>
        <fullName evidence="1">Uncharacterized protein</fullName>
    </submittedName>
</protein>
<sequence length="85" mass="9489">MGMAARVRLLKGRVGHVESDVQFESDTMSEQRVSSNYRGVEASEGTDIQLGQQTDFDDRHRCSKRGNIGYIRGGGVSVVKWQQKT</sequence>
<reference evidence="2" key="1">
    <citation type="journal article" date="2019" name="Int. J. Syst. Evol. Microbiol.">
        <title>The Global Catalogue of Microorganisms (GCM) 10K type strain sequencing project: providing services to taxonomists for standard genome sequencing and annotation.</title>
        <authorList>
            <consortium name="The Broad Institute Genomics Platform"/>
            <consortium name="The Broad Institute Genome Sequencing Center for Infectious Disease"/>
            <person name="Wu L."/>
            <person name="Ma J."/>
        </authorList>
    </citation>
    <scope>NUCLEOTIDE SEQUENCE [LARGE SCALE GENOMIC DNA]</scope>
    <source>
        <strain evidence="2">JCM 15134</strain>
    </source>
</reference>
<keyword evidence="2" id="KW-1185">Reference proteome</keyword>
<dbReference type="EMBL" id="BAAAET010000009">
    <property type="protein sequence ID" value="GAA0703359.1"/>
    <property type="molecule type" value="Genomic_DNA"/>
</dbReference>
<name>A0ABP3THC0_9GAMM</name>
<accession>A0ABP3THC0</accession>